<dbReference type="Gene3D" id="3.20.20.100">
    <property type="entry name" value="NADP-dependent oxidoreductase domain"/>
    <property type="match status" value="1"/>
</dbReference>
<dbReference type="SUPFAM" id="SSF51430">
    <property type="entry name" value="NAD(P)-linked oxidoreductase"/>
    <property type="match status" value="1"/>
</dbReference>
<dbReference type="PANTHER" id="PTHR43638">
    <property type="entry name" value="OXIDOREDUCTASE, ALDO/KETO REDUCTASE FAMILY PROTEIN"/>
    <property type="match status" value="1"/>
</dbReference>
<dbReference type="InterPro" id="IPR018170">
    <property type="entry name" value="Aldo/ket_reductase_CS"/>
</dbReference>
<dbReference type="InterPro" id="IPR020471">
    <property type="entry name" value="AKR"/>
</dbReference>
<dbReference type="InterPro" id="IPR036812">
    <property type="entry name" value="NAD(P)_OxRdtase_dom_sf"/>
</dbReference>
<evidence type="ECO:0000256" key="3">
    <source>
        <dbReference type="PIRSR" id="PIRSR000097-3"/>
    </source>
</evidence>
<dbReference type="Proteomes" id="UP000236642">
    <property type="component" value="Unassembled WGS sequence"/>
</dbReference>
<dbReference type="InterPro" id="IPR023210">
    <property type="entry name" value="NADP_OxRdtase_dom"/>
</dbReference>
<name>A0A2H5Y8Y8_9CHLR</name>
<reference evidence="6" key="1">
    <citation type="submission" date="2017-09" db="EMBL/GenBank/DDBJ databases">
        <title>Metaegenomics of thermophilic ammonia-oxidizing enrichment culture.</title>
        <authorList>
            <person name="Kato S."/>
            <person name="Suzuki K."/>
        </authorList>
    </citation>
    <scope>NUCLEOTIDE SEQUENCE [LARGE SCALE GENOMIC DNA]</scope>
</reference>
<comment type="caution">
    <text evidence="5">The sequence shown here is derived from an EMBL/GenBank/DDBJ whole genome shotgun (WGS) entry which is preliminary data.</text>
</comment>
<feature type="active site" description="Proton donor" evidence="1">
    <location>
        <position position="50"/>
    </location>
</feature>
<evidence type="ECO:0000313" key="6">
    <source>
        <dbReference type="Proteomes" id="UP000236642"/>
    </source>
</evidence>
<evidence type="ECO:0000259" key="4">
    <source>
        <dbReference type="Pfam" id="PF00248"/>
    </source>
</evidence>
<dbReference type="GO" id="GO:0016491">
    <property type="term" value="F:oxidoreductase activity"/>
    <property type="evidence" value="ECO:0007669"/>
    <property type="project" value="UniProtKB-KW"/>
</dbReference>
<dbReference type="AlphaFoldDB" id="A0A2H5Y8Y8"/>
<dbReference type="PIRSF" id="PIRSF000097">
    <property type="entry name" value="AKR"/>
    <property type="match status" value="1"/>
</dbReference>
<proteinExistence type="predicted"/>
<accession>A0A2H5Y8Y8</accession>
<dbReference type="PRINTS" id="PR00069">
    <property type="entry name" value="ALDKETRDTASE"/>
</dbReference>
<evidence type="ECO:0000256" key="2">
    <source>
        <dbReference type="PIRSR" id="PIRSR000097-2"/>
    </source>
</evidence>
<sequence length="272" mass="31130">MWTVELGRTGVRLPNLALGTWNIRDPTAMRETIRAAVDLGMFHIDTAEIYPGAEEVVGEAIRGIRDRVFLTTKVAPQHASYSGTLAACEGSLRRLGTSYIDLYLLHWLERNTPLEETLRAFRTLIEQGKVRFVGVSNFGVRELRRAQALFRPYALVNDQVEYNLTHRRIERDLLPYCREAGITVSGYSPFWEGRIPRRSPRWRGLEQIAARYGRSPYQIVLNFLARQRDVILIFKTERIEHLRENIAALDFVLEPEDVAWIEANFPSSAGGS</sequence>
<dbReference type="PROSITE" id="PS00062">
    <property type="entry name" value="ALDOKETO_REDUCTASE_2"/>
    <property type="match status" value="1"/>
</dbReference>
<dbReference type="EC" id="1.1.1.-" evidence="5"/>
<dbReference type="Pfam" id="PF00248">
    <property type="entry name" value="Aldo_ket_red"/>
    <property type="match status" value="1"/>
</dbReference>
<feature type="site" description="Lowers pKa of active site Tyr" evidence="3">
    <location>
        <position position="73"/>
    </location>
</feature>
<dbReference type="CDD" id="cd19072">
    <property type="entry name" value="AKR_AKR3F1-like"/>
    <property type="match status" value="1"/>
</dbReference>
<protein>
    <submittedName>
        <fullName evidence="5">General stress protein 69</fullName>
        <ecNumber evidence="5">1.1.1.-</ecNumber>
    </submittedName>
</protein>
<dbReference type="EMBL" id="BEHY01000078">
    <property type="protein sequence ID" value="GBD09890.1"/>
    <property type="molecule type" value="Genomic_DNA"/>
</dbReference>
<organism evidence="5 6">
    <name type="scientific">Candidatus Thermoflexus japonica</name>
    <dbReference type="NCBI Taxonomy" id="2035417"/>
    <lineage>
        <taxon>Bacteria</taxon>
        <taxon>Bacillati</taxon>
        <taxon>Chloroflexota</taxon>
        <taxon>Thermoflexia</taxon>
        <taxon>Thermoflexales</taxon>
        <taxon>Thermoflexaceae</taxon>
        <taxon>Thermoflexus</taxon>
    </lineage>
</organism>
<keyword evidence="5" id="KW-0560">Oxidoreductase</keyword>
<dbReference type="PANTHER" id="PTHR43638:SF3">
    <property type="entry name" value="ALDEHYDE REDUCTASE"/>
    <property type="match status" value="1"/>
</dbReference>
<feature type="binding site" evidence="2">
    <location>
        <position position="106"/>
    </location>
    <ligand>
        <name>substrate</name>
    </ligand>
</feature>
<evidence type="ECO:0000256" key="1">
    <source>
        <dbReference type="PIRSR" id="PIRSR000097-1"/>
    </source>
</evidence>
<feature type="domain" description="NADP-dependent oxidoreductase" evidence="4">
    <location>
        <begin position="16"/>
        <end position="262"/>
    </location>
</feature>
<gene>
    <name evidence="5" type="primary">yhdN</name>
    <name evidence="5" type="ORF">HRbin22_02152</name>
</gene>
<evidence type="ECO:0000313" key="5">
    <source>
        <dbReference type="EMBL" id="GBD09890.1"/>
    </source>
</evidence>